<dbReference type="InterPro" id="IPR003653">
    <property type="entry name" value="Peptidase_C48_C"/>
</dbReference>
<dbReference type="GO" id="GO:0016929">
    <property type="term" value="F:deSUMOylase activity"/>
    <property type="evidence" value="ECO:0007669"/>
    <property type="project" value="TreeGrafter"/>
</dbReference>
<proteinExistence type="inferred from homology"/>
<keyword evidence="4" id="KW-0788">Thiol protease</keyword>
<accession>A0A2S2P146</accession>
<evidence type="ECO:0000256" key="1">
    <source>
        <dbReference type="ARBA" id="ARBA00005234"/>
    </source>
</evidence>
<protein>
    <submittedName>
        <fullName evidence="6">Sentrin-specific protease 1</fullName>
    </submittedName>
</protein>
<dbReference type="GO" id="GO:0016926">
    <property type="term" value="P:protein desumoylation"/>
    <property type="evidence" value="ECO:0007669"/>
    <property type="project" value="TreeGrafter"/>
</dbReference>
<dbReference type="SUPFAM" id="SSF54001">
    <property type="entry name" value="Cysteine proteinases"/>
    <property type="match status" value="1"/>
</dbReference>
<organism evidence="6">
    <name type="scientific">Schizaphis graminum</name>
    <name type="common">Green bug aphid</name>
    <dbReference type="NCBI Taxonomy" id="13262"/>
    <lineage>
        <taxon>Eukaryota</taxon>
        <taxon>Metazoa</taxon>
        <taxon>Ecdysozoa</taxon>
        <taxon>Arthropoda</taxon>
        <taxon>Hexapoda</taxon>
        <taxon>Insecta</taxon>
        <taxon>Pterygota</taxon>
        <taxon>Neoptera</taxon>
        <taxon>Paraneoptera</taxon>
        <taxon>Hemiptera</taxon>
        <taxon>Sternorrhyncha</taxon>
        <taxon>Aphidomorpha</taxon>
        <taxon>Aphidoidea</taxon>
        <taxon>Aphididae</taxon>
        <taxon>Aphidini</taxon>
        <taxon>Schizaphis</taxon>
    </lineage>
</organism>
<evidence type="ECO:0000313" key="6">
    <source>
        <dbReference type="EMBL" id="MBY23187.1"/>
    </source>
</evidence>
<evidence type="ECO:0000256" key="2">
    <source>
        <dbReference type="ARBA" id="ARBA00022670"/>
    </source>
</evidence>
<dbReference type="Pfam" id="PF02902">
    <property type="entry name" value="Peptidase_C48"/>
    <property type="match status" value="1"/>
</dbReference>
<sequence length="213" mass="25427">MDSDDVEQIDEKYNIAPYICPLVSDNGIDMYMELITRRSSYFVYAFNTRFYLDLYQKGYDGVKDITNYIDIFAKKKVFIPIFMGEIHEQHLTLHMWSLVYVDFTHKFIKYYDSSGGQGMKCLKLIMNYLVQEVLEKRKRKKKLFNPNGWSLINVKDCPQQERHYDNSIFICMLTEYLSRDAPLDFSKEEIQKFCEQLEEEIGIEYLTKLVRVT</sequence>
<dbReference type="PROSITE" id="PS50600">
    <property type="entry name" value="ULP_PROTEASE"/>
    <property type="match status" value="1"/>
</dbReference>
<feature type="domain" description="Ubiquitin-like protease family profile" evidence="5">
    <location>
        <begin position="1"/>
        <end position="177"/>
    </location>
</feature>
<dbReference type="PANTHER" id="PTHR12606">
    <property type="entry name" value="SENTRIN/SUMO-SPECIFIC PROTEASE"/>
    <property type="match status" value="1"/>
</dbReference>
<dbReference type="EMBL" id="GGMR01010568">
    <property type="protein sequence ID" value="MBY23187.1"/>
    <property type="molecule type" value="Transcribed_RNA"/>
</dbReference>
<keyword evidence="2 6" id="KW-0645">Protease</keyword>
<comment type="similarity">
    <text evidence="1">Belongs to the peptidase C48 family.</text>
</comment>
<dbReference type="AlphaFoldDB" id="A0A2S2P146"/>
<dbReference type="PANTHER" id="PTHR12606:SF10">
    <property type="entry name" value="SENTRIN-SPECIFIC PROTEASE 5"/>
    <property type="match status" value="1"/>
</dbReference>
<dbReference type="InterPro" id="IPR038765">
    <property type="entry name" value="Papain-like_cys_pep_sf"/>
</dbReference>
<evidence type="ECO:0000256" key="3">
    <source>
        <dbReference type="ARBA" id="ARBA00022801"/>
    </source>
</evidence>
<keyword evidence="3" id="KW-0378">Hydrolase</keyword>
<evidence type="ECO:0000256" key="4">
    <source>
        <dbReference type="ARBA" id="ARBA00022807"/>
    </source>
</evidence>
<reference evidence="6" key="1">
    <citation type="submission" date="2018-04" db="EMBL/GenBank/DDBJ databases">
        <title>Transcriptome of Schizaphis graminum biotype I.</title>
        <authorList>
            <person name="Scully E.D."/>
            <person name="Geib S.M."/>
            <person name="Palmer N.A."/>
            <person name="Koch K."/>
            <person name="Bradshaw J."/>
            <person name="Heng-Moss T."/>
            <person name="Sarath G."/>
        </authorList>
    </citation>
    <scope>NUCLEOTIDE SEQUENCE</scope>
</reference>
<evidence type="ECO:0000259" key="5">
    <source>
        <dbReference type="PROSITE" id="PS50600"/>
    </source>
</evidence>
<name>A0A2S2P146_SCHGA</name>
<dbReference type="Gene3D" id="3.40.395.10">
    <property type="entry name" value="Adenoviral Proteinase, Chain A"/>
    <property type="match status" value="1"/>
</dbReference>
<dbReference type="GO" id="GO:0005634">
    <property type="term" value="C:nucleus"/>
    <property type="evidence" value="ECO:0007669"/>
    <property type="project" value="TreeGrafter"/>
</dbReference>
<dbReference type="GO" id="GO:0006508">
    <property type="term" value="P:proteolysis"/>
    <property type="evidence" value="ECO:0007669"/>
    <property type="project" value="UniProtKB-KW"/>
</dbReference>
<gene>
    <name evidence="6" type="primary">SENP1_2</name>
    <name evidence="6" type="ORF">g.57838</name>
</gene>